<evidence type="ECO:0000256" key="4">
    <source>
        <dbReference type="ARBA" id="ARBA00023242"/>
    </source>
</evidence>
<evidence type="ECO:0000256" key="1">
    <source>
        <dbReference type="ARBA" id="ARBA00023015"/>
    </source>
</evidence>
<dbReference type="GO" id="GO:0008270">
    <property type="term" value="F:zinc ion binding"/>
    <property type="evidence" value="ECO:0007669"/>
    <property type="project" value="InterPro"/>
</dbReference>
<evidence type="ECO:0000313" key="7">
    <source>
        <dbReference type="EMBL" id="OCF36647.1"/>
    </source>
</evidence>
<feature type="compositionally biased region" description="Basic residues" evidence="5">
    <location>
        <begin position="325"/>
        <end position="336"/>
    </location>
</feature>
<dbReference type="InterPro" id="IPR001138">
    <property type="entry name" value="Zn2Cys6_DnaBD"/>
</dbReference>
<name>A0A1B9H075_9TREE</name>
<dbReference type="GO" id="GO:0000981">
    <property type="term" value="F:DNA-binding transcription factor activity, RNA polymerase II-specific"/>
    <property type="evidence" value="ECO:0007669"/>
    <property type="project" value="InterPro"/>
</dbReference>
<reference evidence="7 8" key="1">
    <citation type="submission" date="2013-07" db="EMBL/GenBank/DDBJ databases">
        <title>The Genome Sequence of Cryptococcus heveanensis BCC8398.</title>
        <authorList>
            <consortium name="The Broad Institute Genome Sequencing Platform"/>
            <person name="Cuomo C."/>
            <person name="Litvintseva A."/>
            <person name="Chen Y."/>
            <person name="Heitman J."/>
            <person name="Sun S."/>
            <person name="Springer D."/>
            <person name="Dromer F."/>
            <person name="Young S.K."/>
            <person name="Zeng Q."/>
            <person name="Gargeya S."/>
            <person name="Fitzgerald M."/>
            <person name="Abouelleil A."/>
            <person name="Alvarado L."/>
            <person name="Berlin A.M."/>
            <person name="Chapman S.B."/>
            <person name="Dewar J."/>
            <person name="Goldberg J."/>
            <person name="Griggs A."/>
            <person name="Gujja S."/>
            <person name="Hansen M."/>
            <person name="Howarth C."/>
            <person name="Imamovic A."/>
            <person name="Larimer J."/>
            <person name="McCowan C."/>
            <person name="Murphy C."/>
            <person name="Pearson M."/>
            <person name="Priest M."/>
            <person name="Roberts A."/>
            <person name="Saif S."/>
            <person name="Shea T."/>
            <person name="Sykes S."/>
            <person name="Wortman J."/>
            <person name="Nusbaum C."/>
            <person name="Birren B."/>
        </authorList>
    </citation>
    <scope>NUCLEOTIDE SEQUENCE [LARGE SCALE GENOMIC DNA]</scope>
    <source>
        <strain evidence="7 8">BCC8398</strain>
    </source>
</reference>
<keyword evidence="3" id="KW-0804">Transcription</keyword>
<sequence length="493" mass="53167">MSSNHQTYNYSNTSFAQPPFTPGPSQTILYSSLPPPPAQISPSFSDNNSNGFNNGPVFACFPTINANGQIVMVPYMTPVRATPQAPVLCASPELIFGQRTVTEYRLNTPPDRSLGQFRDNTTVPSTRCSSPSPSPGDRAVAQKDMPVAVPMAMTRSRSQNQPPCELTSTAPLIRPAPAHLPSSDTEMEQGMSRTPSKGAAGSNDDHHFLPTPDNTPPRWTKSGKRLEDPTSSKLSTAGAGKGKLKKTSVDADIDEIGAQPQAKKRKRIQQACDNCRHRKARCSGETPSCQRCIDHGLTDCVYTKIPRSHPDADDFSKLPSGSGARKAKRPTDRHHRSAPVVFSPCFSELDFGLDHHVPTRQRMPAASASNTVGGSSIEQPPKRNRKRYHTHPEPATHVSESVIQAPFPANDFGPAELGLGLGITVPVPASIHDPMAINNDAFPNINGLQLDLGTPGEHYPLPIPMSTITLPEQTSSPIDDLMIDESALISMAD</sequence>
<protein>
    <recommendedName>
        <fullName evidence="6">Zn(2)-C6 fungal-type domain-containing protein</fullName>
    </recommendedName>
</protein>
<dbReference type="PROSITE" id="PS50048">
    <property type="entry name" value="ZN2_CY6_FUNGAL_2"/>
    <property type="match status" value="1"/>
</dbReference>
<accession>A0A1B9H075</accession>
<feature type="domain" description="Zn(2)-C6 fungal-type" evidence="6">
    <location>
        <begin position="271"/>
        <end position="302"/>
    </location>
</feature>
<feature type="region of interest" description="Disordered" evidence="5">
    <location>
        <begin position="153"/>
        <end position="246"/>
    </location>
</feature>
<feature type="region of interest" description="Disordered" evidence="5">
    <location>
        <begin position="363"/>
        <end position="398"/>
    </location>
</feature>
<keyword evidence="2" id="KW-0238">DNA-binding</keyword>
<evidence type="ECO:0000256" key="2">
    <source>
        <dbReference type="ARBA" id="ARBA00023125"/>
    </source>
</evidence>
<proteinExistence type="predicted"/>
<keyword evidence="1" id="KW-0805">Transcription regulation</keyword>
<dbReference type="AlphaFoldDB" id="A0A1B9H075"/>
<dbReference type="InterPro" id="IPR036864">
    <property type="entry name" value="Zn2-C6_fun-type_DNA-bd_sf"/>
</dbReference>
<dbReference type="Gene3D" id="4.10.240.10">
    <property type="entry name" value="Zn(2)-C6 fungal-type DNA-binding domain"/>
    <property type="match status" value="1"/>
</dbReference>
<dbReference type="CDD" id="cd00067">
    <property type="entry name" value="GAL4"/>
    <property type="match status" value="1"/>
</dbReference>
<dbReference type="PANTHER" id="PTHR47424:SF3">
    <property type="entry name" value="REGULATORY PROTEIN GAL4"/>
    <property type="match status" value="1"/>
</dbReference>
<dbReference type="OrthoDB" id="39175at2759"/>
<dbReference type="PANTHER" id="PTHR47424">
    <property type="entry name" value="REGULATORY PROTEIN GAL4"/>
    <property type="match status" value="1"/>
</dbReference>
<evidence type="ECO:0000313" key="8">
    <source>
        <dbReference type="Proteomes" id="UP000092666"/>
    </source>
</evidence>
<reference evidence="8" key="2">
    <citation type="submission" date="2013-12" db="EMBL/GenBank/DDBJ databases">
        <title>Evolution of pathogenesis and genome organization in the Tremellales.</title>
        <authorList>
            <person name="Cuomo C."/>
            <person name="Litvintseva A."/>
            <person name="Heitman J."/>
            <person name="Chen Y."/>
            <person name="Sun S."/>
            <person name="Springer D."/>
            <person name="Dromer F."/>
            <person name="Young S."/>
            <person name="Zeng Q."/>
            <person name="Chapman S."/>
            <person name="Gujja S."/>
            <person name="Saif S."/>
            <person name="Birren B."/>
        </authorList>
    </citation>
    <scope>NUCLEOTIDE SEQUENCE [LARGE SCALE GENOMIC DNA]</scope>
    <source>
        <strain evidence="8">BCC8398</strain>
    </source>
</reference>
<dbReference type="GO" id="GO:0005634">
    <property type="term" value="C:nucleus"/>
    <property type="evidence" value="ECO:0007669"/>
    <property type="project" value="TreeGrafter"/>
</dbReference>
<dbReference type="SMART" id="SM00066">
    <property type="entry name" value="GAL4"/>
    <property type="match status" value="1"/>
</dbReference>
<dbReference type="InterPro" id="IPR051127">
    <property type="entry name" value="Fungal_SecMet_Regulators"/>
</dbReference>
<dbReference type="Proteomes" id="UP000092666">
    <property type="component" value="Unassembled WGS sequence"/>
</dbReference>
<feature type="region of interest" description="Disordered" evidence="5">
    <location>
        <begin position="1"/>
        <end position="47"/>
    </location>
</feature>
<keyword evidence="4" id="KW-0539">Nucleus</keyword>
<dbReference type="Pfam" id="PF00172">
    <property type="entry name" value="Zn_clus"/>
    <property type="match status" value="1"/>
</dbReference>
<feature type="compositionally biased region" description="Polar residues" evidence="5">
    <location>
        <begin position="367"/>
        <end position="378"/>
    </location>
</feature>
<feature type="region of interest" description="Disordered" evidence="5">
    <location>
        <begin position="107"/>
        <end position="141"/>
    </location>
</feature>
<dbReference type="EMBL" id="KI669495">
    <property type="protein sequence ID" value="OCF36647.1"/>
    <property type="molecule type" value="Genomic_DNA"/>
</dbReference>
<gene>
    <name evidence="7" type="ORF">I316_01900</name>
</gene>
<organism evidence="7 8">
    <name type="scientific">Kwoniella heveanensis BCC8398</name>
    <dbReference type="NCBI Taxonomy" id="1296120"/>
    <lineage>
        <taxon>Eukaryota</taxon>
        <taxon>Fungi</taxon>
        <taxon>Dikarya</taxon>
        <taxon>Basidiomycota</taxon>
        <taxon>Agaricomycotina</taxon>
        <taxon>Tremellomycetes</taxon>
        <taxon>Tremellales</taxon>
        <taxon>Cryptococcaceae</taxon>
        <taxon>Kwoniella</taxon>
    </lineage>
</organism>
<keyword evidence="8" id="KW-1185">Reference proteome</keyword>
<feature type="compositionally biased region" description="Polar residues" evidence="5">
    <location>
        <begin position="1"/>
        <end position="16"/>
    </location>
</feature>
<feature type="compositionally biased region" description="Polar residues" evidence="5">
    <location>
        <begin position="155"/>
        <end position="170"/>
    </location>
</feature>
<evidence type="ECO:0000259" key="6">
    <source>
        <dbReference type="PROSITE" id="PS50048"/>
    </source>
</evidence>
<evidence type="ECO:0000256" key="3">
    <source>
        <dbReference type="ARBA" id="ARBA00023163"/>
    </source>
</evidence>
<dbReference type="SUPFAM" id="SSF57701">
    <property type="entry name" value="Zn2/Cys6 DNA-binding domain"/>
    <property type="match status" value="1"/>
</dbReference>
<evidence type="ECO:0000256" key="5">
    <source>
        <dbReference type="SAM" id="MobiDB-lite"/>
    </source>
</evidence>
<feature type="region of interest" description="Disordered" evidence="5">
    <location>
        <begin position="308"/>
        <end position="336"/>
    </location>
</feature>
<dbReference type="PROSITE" id="PS00463">
    <property type="entry name" value="ZN2_CY6_FUNGAL_1"/>
    <property type="match status" value="1"/>
</dbReference>
<dbReference type="GO" id="GO:0000978">
    <property type="term" value="F:RNA polymerase II cis-regulatory region sequence-specific DNA binding"/>
    <property type="evidence" value="ECO:0007669"/>
    <property type="project" value="TreeGrafter"/>
</dbReference>
<feature type="compositionally biased region" description="Polar residues" evidence="5">
    <location>
        <begin position="118"/>
        <end position="128"/>
    </location>
</feature>
<dbReference type="GO" id="GO:0000435">
    <property type="term" value="P:positive regulation of transcription from RNA polymerase II promoter by galactose"/>
    <property type="evidence" value="ECO:0007669"/>
    <property type="project" value="TreeGrafter"/>
</dbReference>